<dbReference type="PANTHER" id="PTHR33376">
    <property type="match status" value="1"/>
</dbReference>
<dbReference type="GO" id="GO:0055085">
    <property type="term" value="P:transmembrane transport"/>
    <property type="evidence" value="ECO:0007669"/>
    <property type="project" value="InterPro"/>
</dbReference>
<dbReference type="PIRSF" id="PIRSF006470">
    <property type="entry name" value="DctB"/>
    <property type="match status" value="1"/>
</dbReference>
<dbReference type="Gene3D" id="3.40.190.170">
    <property type="entry name" value="Bacterial extracellular solute-binding protein, family 7"/>
    <property type="match status" value="1"/>
</dbReference>
<dbReference type="Pfam" id="PF03480">
    <property type="entry name" value="DctP"/>
    <property type="match status" value="1"/>
</dbReference>
<evidence type="ECO:0000313" key="4">
    <source>
        <dbReference type="Proteomes" id="UP000027997"/>
    </source>
</evidence>
<dbReference type="AlphaFoldDB" id="A0A081KGX1"/>
<evidence type="ECO:0000256" key="1">
    <source>
        <dbReference type="ARBA" id="ARBA00022729"/>
    </source>
</evidence>
<proteinExistence type="predicted"/>
<dbReference type="NCBIfam" id="TIGR00787">
    <property type="entry name" value="dctP"/>
    <property type="match status" value="1"/>
</dbReference>
<accession>A0A081KGX1</accession>
<dbReference type="InterPro" id="IPR018389">
    <property type="entry name" value="DctP_fam"/>
</dbReference>
<comment type="caution">
    <text evidence="3">The sequence shown here is derived from an EMBL/GenBank/DDBJ whole genome shotgun (WGS) entry which is preliminary data.</text>
</comment>
<dbReference type="eggNOG" id="COG1638">
    <property type="taxonomic scope" value="Bacteria"/>
</dbReference>
<sequence length="326" mass="35897">MAINKLVSSIVATAVLACSASVSAATLKLSHNHDRNHPVHEAMQFMAKRAKELSGGSLKVRIYPDATLGTQRESTELLQIGALDMVKSNASELESFESTYSAFNMPYLFRDRDHFYQVTMGEIGEKILASSEDKGFIGLTYYDAGSRNFYAAKPIQSPADLKGMKVRVQPSPTAVSMVQHMGASPTPLAYGELYTALDQGVVDSAENNITSFVTSRHGEVAKQFSFSEHAMIPDVLVISKISWDKLSADEQKALKQAALESSMEMKDLWAEAEDKNRKYAEEKMGVTFMSIDKTPFVKSVEPMYVELKKNNAELSAIVEEIRKAGA</sequence>
<dbReference type="GO" id="GO:0030246">
    <property type="term" value="F:carbohydrate binding"/>
    <property type="evidence" value="ECO:0007669"/>
    <property type="project" value="TreeGrafter"/>
</dbReference>
<protein>
    <recommendedName>
        <fullName evidence="5">TRAP transporter</fullName>
    </recommendedName>
</protein>
<dbReference type="InterPro" id="IPR004682">
    <property type="entry name" value="TRAP_DctP"/>
</dbReference>
<organism evidence="3 4">
    <name type="scientific">Endozoicomonas elysicola</name>
    <dbReference type="NCBI Taxonomy" id="305900"/>
    <lineage>
        <taxon>Bacteria</taxon>
        <taxon>Pseudomonadati</taxon>
        <taxon>Pseudomonadota</taxon>
        <taxon>Gammaproteobacteria</taxon>
        <taxon>Oceanospirillales</taxon>
        <taxon>Endozoicomonadaceae</taxon>
        <taxon>Endozoicomonas</taxon>
    </lineage>
</organism>
<reference evidence="3 4" key="1">
    <citation type="submission" date="2014-06" db="EMBL/GenBank/DDBJ databases">
        <title>Whole Genome Sequences of Three Symbiotic Endozoicomonas Bacteria.</title>
        <authorList>
            <person name="Neave M.J."/>
            <person name="Apprill A."/>
            <person name="Voolstra C.R."/>
        </authorList>
    </citation>
    <scope>NUCLEOTIDE SEQUENCE [LARGE SCALE GENOMIC DNA]</scope>
    <source>
        <strain evidence="3 4">DSM 22380</strain>
    </source>
</reference>
<evidence type="ECO:0000313" key="3">
    <source>
        <dbReference type="EMBL" id="KEI73397.1"/>
    </source>
</evidence>
<dbReference type="CDD" id="cd13671">
    <property type="entry name" value="PBP2_TRAP_SBP_like_3"/>
    <property type="match status" value="1"/>
</dbReference>
<feature type="signal peptide" evidence="2">
    <location>
        <begin position="1"/>
        <end position="24"/>
    </location>
</feature>
<gene>
    <name evidence="3" type="ORF">GV64_24110</name>
</gene>
<keyword evidence="4" id="KW-1185">Reference proteome</keyword>
<evidence type="ECO:0008006" key="5">
    <source>
        <dbReference type="Google" id="ProtNLM"/>
    </source>
</evidence>
<dbReference type="Proteomes" id="UP000027997">
    <property type="component" value="Unassembled WGS sequence"/>
</dbReference>
<dbReference type="NCBIfam" id="NF037995">
    <property type="entry name" value="TRAP_S1"/>
    <property type="match status" value="1"/>
</dbReference>
<feature type="chain" id="PRO_5001758963" description="TRAP transporter" evidence="2">
    <location>
        <begin position="25"/>
        <end position="326"/>
    </location>
</feature>
<dbReference type="PANTHER" id="PTHR33376:SF2">
    <property type="entry name" value="DICARBOXYLATE-BINDING PERIPLASMIC PROTEIN"/>
    <property type="match status" value="1"/>
</dbReference>
<name>A0A081KGX1_9GAMM</name>
<dbReference type="PROSITE" id="PS51257">
    <property type="entry name" value="PROKAR_LIPOPROTEIN"/>
    <property type="match status" value="1"/>
</dbReference>
<evidence type="ECO:0000256" key="2">
    <source>
        <dbReference type="SAM" id="SignalP"/>
    </source>
</evidence>
<keyword evidence="1 2" id="KW-0732">Signal</keyword>
<dbReference type="STRING" id="305900.GV64_24110"/>
<dbReference type="InterPro" id="IPR038404">
    <property type="entry name" value="TRAP_DctP_sf"/>
</dbReference>
<dbReference type="EMBL" id="JOJP01000001">
    <property type="protein sequence ID" value="KEI73397.1"/>
    <property type="molecule type" value="Genomic_DNA"/>
</dbReference>
<dbReference type="GO" id="GO:0030288">
    <property type="term" value="C:outer membrane-bounded periplasmic space"/>
    <property type="evidence" value="ECO:0007669"/>
    <property type="project" value="InterPro"/>
</dbReference>
<dbReference type="RefSeq" id="WP_020583226.1">
    <property type="nucleotide sequence ID" value="NZ_JOJP01000001.1"/>
</dbReference>